<dbReference type="InterPro" id="IPR011008">
    <property type="entry name" value="Dimeric_a/b-barrel"/>
</dbReference>
<dbReference type="Pfam" id="PF03795">
    <property type="entry name" value="YCII"/>
    <property type="match status" value="1"/>
</dbReference>
<accession>A0A1V9VDM6</accession>
<dbReference type="AlphaFoldDB" id="A0A1V9VDM6"/>
<protein>
    <recommendedName>
        <fullName evidence="2">YCII-related domain-containing protein</fullName>
    </recommendedName>
</protein>
<evidence type="ECO:0000313" key="4">
    <source>
        <dbReference type="EMBL" id="PRN00416.1"/>
    </source>
</evidence>
<dbReference type="RefSeq" id="WP_081560368.1">
    <property type="nucleotide sequence ID" value="NZ_JAMXDS010000004.1"/>
</dbReference>
<dbReference type="SUPFAM" id="SSF54909">
    <property type="entry name" value="Dimeric alpha+beta barrel"/>
    <property type="match status" value="1"/>
</dbReference>
<proteinExistence type="inferred from homology"/>
<dbReference type="PANTHER" id="PTHR33606">
    <property type="entry name" value="PROTEIN YCII"/>
    <property type="match status" value="1"/>
</dbReference>
<evidence type="ECO:0000256" key="1">
    <source>
        <dbReference type="ARBA" id="ARBA00007689"/>
    </source>
</evidence>
<comment type="similarity">
    <text evidence="1">Belongs to the YciI family.</text>
</comment>
<comment type="caution">
    <text evidence="3">The sequence shown here is derived from an EMBL/GenBank/DDBJ whole genome shotgun (WGS) entry which is preliminary data.</text>
</comment>
<dbReference type="InterPro" id="IPR051807">
    <property type="entry name" value="Sec-metab_biosynth-assoc"/>
</dbReference>
<dbReference type="PANTHER" id="PTHR33606:SF3">
    <property type="entry name" value="PROTEIN YCII"/>
    <property type="match status" value="1"/>
</dbReference>
<reference evidence="4 6" key="2">
    <citation type="submission" date="2017-09" db="EMBL/GenBank/DDBJ databases">
        <title>Reassesment of A. cryaerophilus.</title>
        <authorList>
            <person name="Perez-Cataluna A."/>
            <person name="Collado L."/>
            <person name="Salgado O."/>
            <person name="Lefinanco V."/>
            <person name="Figueras M.J."/>
        </authorList>
    </citation>
    <scope>NUCLEOTIDE SEQUENCE [LARGE SCALE GENOMIC DNA]</scope>
    <source>
        <strain evidence="4 6">LMG 10229</strain>
    </source>
</reference>
<sequence length="95" mass="11116">MQFLIIAYDYDDAFERRMQSREQHIINTKKMMESGNIVSAGALIEDDKMVGSSLFVDFATDEELDLWLEDEPYVTNRVWNMDEIQIVPVKLLPKN</sequence>
<dbReference type="EMBL" id="LNTC01000015">
    <property type="protein sequence ID" value="OQR42009.1"/>
    <property type="molecule type" value="Genomic_DNA"/>
</dbReference>
<dbReference type="Gene3D" id="3.30.70.1060">
    <property type="entry name" value="Dimeric alpha+beta barrel"/>
    <property type="match status" value="1"/>
</dbReference>
<feature type="domain" description="YCII-related" evidence="2">
    <location>
        <begin position="1"/>
        <end position="80"/>
    </location>
</feature>
<organism evidence="3 5">
    <name type="scientific">Aliarcobacter cryaerophilus</name>
    <dbReference type="NCBI Taxonomy" id="28198"/>
    <lineage>
        <taxon>Bacteria</taxon>
        <taxon>Pseudomonadati</taxon>
        <taxon>Campylobacterota</taxon>
        <taxon>Epsilonproteobacteria</taxon>
        <taxon>Campylobacterales</taxon>
        <taxon>Arcobacteraceae</taxon>
        <taxon>Aliarcobacter</taxon>
    </lineage>
</organism>
<name>A0A1V9VDM6_9BACT</name>
<dbReference type="Proteomes" id="UP000238811">
    <property type="component" value="Unassembled WGS sequence"/>
</dbReference>
<evidence type="ECO:0000313" key="3">
    <source>
        <dbReference type="EMBL" id="OQR42009.1"/>
    </source>
</evidence>
<evidence type="ECO:0000259" key="2">
    <source>
        <dbReference type="Pfam" id="PF03795"/>
    </source>
</evidence>
<gene>
    <name evidence="3" type="ORF">AS859_02285</name>
    <name evidence="4" type="ORF">CJ668_06035</name>
</gene>
<dbReference type="InterPro" id="IPR005545">
    <property type="entry name" value="YCII"/>
</dbReference>
<dbReference type="EMBL" id="NXGD01000006">
    <property type="protein sequence ID" value="PRN00416.1"/>
    <property type="molecule type" value="Genomic_DNA"/>
</dbReference>
<reference evidence="3 5" key="1">
    <citation type="submission" date="2017-04" db="EMBL/GenBank/DDBJ databases">
        <title>Accumulation and expression of multiple antibiotic resistance genes in Arcobacter cryaerophilus that thrives in sewage.</title>
        <authorList>
            <person name="Millar J.A."/>
            <person name="Raghavan R."/>
        </authorList>
    </citation>
    <scope>NUCLEOTIDE SEQUENCE [LARGE SCALE GENOMIC DNA]</scope>
    <source>
        <strain evidence="3 5">AZT-1</strain>
    </source>
</reference>
<evidence type="ECO:0000313" key="6">
    <source>
        <dbReference type="Proteomes" id="UP000238811"/>
    </source>
</evidence>
<evidence type="ECO:0000313" key="5">
    <source>
        <dbReference type="Proteomes" id="UP000192599"/>
    </source>
</evidence>
<dbReference type="Proteomes" id="UP000192599">
    <property type="component" value="Unassembled WGS sequence"/>
</dbReference>